<dbReference type="RefSeq" id="XP_007696676.1">
    <property type="nucleotide sequence ID" value="XM_007698486.1"/>
</dbReference>
<reference evidence="1 2" key="1">
    <citation type="journal article" date="2012" name="PLoS Pathog.">
        <title>Diverse lifestyles and strategies of plant pathogenesis encoded in the genomes of eighteen Dothideomycetes fungi.</title>
        <authorList>
            <person name="Ohm R.A."/>
            <person name="Feau N."/>
            <person name="Henrissat B."/>
            <person name="Schoch C.L."/>
            <person name="Horwitz B.A."/>
            <person name="Barry K.W."/>
            <person name="Condon B.J."/>
            <person name="Copeland A.C."/>
            <person name="Dhillon B."/>
            <person name="Glaser F."/>
            <person name="Hesse C.N."/>
            <person name="Kosti I."/>
            <person name="LaButti K."/>
            <person name="Lindquist E.A."/>
            <person name="Lucas S."/>
            <person name="Salamov A.A."/>
            <person name="Bradshaw R.E."/>
            <person name="Ciuffetti L."/>
            <person name="Hamelin R.C."/>
            <person name="Kema G.H.J."/>
            <person name="Lawrence C."/>
            <person name="Scott J.A."/>
            <person name="Spatafora J.W."/>
            <person name="Turgeon B.G."/>
            <person name="de Wit P.J.G.M."/>
            <person name="Zhong S."/>
            <person name="Goodwin S.B."/>
            <person name="Grigoriev I.V."/>
        </authorList>
    </citation>
    <scope>NUCLEOTIDE SEQUENCE [LARGE SCALE GENOMIC DNA]</scope>
    <source>
        <strain evidence="2">ND90Pr / ATCC 201652</strain>
    </source>
</reference>
<feature type="non-terminal residue" evidence="1">
    <location>
        <position position="69"/>
    </location>
</feature>
<organism evidence="1 2">
    <name type="scientific">Cochliobolus sativus (strain ND90Pr / ATCC 201652)</name>
    <name type="common">Common root rot and spot blotch fungus</name>
    <name type="synonym">Bipolaris sorokiniana</name>
    <dbReference type="NCBI Taxonomy" id="665912"/>
    <lineage>
        <taxon>Eukaryota</taxon>
        <taxon>Fungi</taxon>
        <taxon>Dikarya</taxon>
        <taxon>Ascomycota</taxon>
        <taxon>Pezizomycotina</taxon>
        <taxon>Dothideomycetes</taxon>
        <taxon>Pleosporomycetidae</taxon>
        <taxon>Pleosporales</taxon>
        <taxon>Pleosporineae</taxon>
        <taxon>Pleosporaceae</taxon>
        <taxon>Bipolaris</taxon>
    </lineage>
</organism>
<gene>
    <name evidence="1" type="ORF">COCSADRAFT_61871</name>
</gene>
<dbReference type="EMBL" id="KB445639">
    <property type="protein sequence ID" value="EMD67434.1"/>
    <property type="molecule type" value="Genomic_DNA"/>
</dbReference>
<name>M2RLA3_COCSN</name>
<dbReference type="GeneID" id="19140389"/>
<dbReference type="OrthoDB" id="3793724at2759"/>
<dbReference type="AlphaFoldDB" id="M2RLA3"/>
<feature type="non-terminal residue" evidence="1">
    <location>
        <position position="1"/>
    </location>
</feature>
<evidence type="ECO:0000313" key="1">
    <source>
        <dbReference type="EMBL" id="EMD67434.1"/>
    </source>
</evidence>
<keyword evidence="2" id="KW-1185">Reference proteome</keyword>
<dbReference type="KEGG" id="bsc:COCSADRAFT_61871"/>
<protein>
    <submittedName>
        <fullName evidence="1">Uncharacterized protein</fullName>
    </submittedName>
</protein>
<reference evidence="2" key="2">
    <citation type="journal article" date="2013" name="PLoS Genet.">
        <title>Comparative genome structure, secondary metabolite, and effector coding capacity across Cochliobolus pathogens.</title>
        <authorList>
            <person name="Condon B.J."/>
            <person name="Leng Y."/>
            <person name="Wu D."/>
            <person name="Bushley K.E."/>
            <person name="Ohm R.A."/>
            <person name="Otillar R."/>
            <person name="Martin J."/>
            <person name="Schackwitz W."/>
            <person name="Grimwood J."/>
            <person name="MohdZainudin N."/>
            <person name="Xue C."/>
            <person name="Wang R."/>
            <person name="Manning V.A."/>
            <person name="Dhillon B."/>
            <person name="Tu Z.J."/>
            <person name="Steffenson B.J."/>
            <person name="Salamov A."/>
            <person name="Sun H."/>
            <person name="Lowry S."/>
            <person name="LaButti K."/>
            <person name="Han J."/>
            <person name="Copeland A."/>
            <person name="Lindquist E."/>
            <person name="Barry K."/>
            <person name="Schmutz J."/>
            <person name="Baker S.E."/>
            <person name="Ciuffetti L.M."/>
            <person name="Grigoriev I.V."/>
            <person name="Zhong S."/>
            <person name="Turgeon B.G."/>
        </authorList>
    </citation>
    <scope>NUCLEOTIDE SEQUENCE [LARGE SCALE GENOMIC DNA]</scope>
    <source>
        <strain evidence="2">ND90Pr / ATCC 201652</strain>
    </source>
</reference>
<sequence length="69" mass="7255">LCNGVRGCIHVGYATEDPFLYPDGSTLSTYEYVVDQTGTGMGNGVPASKEEFPQTCMNGNVPPAGVELV</sequence>
<proteinExistence type="predicted"/>
<accession>M2RLA3</accession>
<dbReference type="Proteomes" id="UP000016934">
    <property type="component" value="Unassembled WGS sequence"/>
</dbReference>
<evidence type="ECO:0000313" key="2">
    <source>
        <dbReference type="Proteomes" id="UP000016934"/>
    </source>
</evidence>
<dbReference type="HOGENOM" id="CLU_2782707_0_0_1"/>